<keyword evidence="2" id="KW-0067">ATP-binding</keyword>
<dbReference type="InterPro" id="IPR028350">
    <property type="entry name" value="DNAC/IstB-like"/>
</dbReference>
<name>A0A940PF96_9ENTE</name>
<keyword evidence="5" id="KW-1185">Reference proteome</keyword>
<sequence length="260" mass="30032">MNNDTLRKLRDMRLTGMSELYEELQTNSTYQELTSEDFFNLLVDREYSRRKTALLDRLIKQARLSDPTACIEDIEYHEDRHLDAQLIAELAAGNYIEQSHNLIIMGASGNGKSWIANALGIQACRQFRKVKYMRLPELLDELAVAKHAADGSFRKLITKYKKIDLLIIDEWLLTDLSLEGSTYILEIIDARIKKASTIFCSQFAPEGWHAKLSQIQIADAILDRIVHDSYHLLIDGDVSMRERHGIRRQRETIQTHNELD</sequence>
<dbReference type="RefSeq" id="WP_209530581.1">
    <property type="nucleotide sequence ID" value="NZ_JAEEGA010000013.1"/>
</dbReference>
<dbReference type="PANTHER" id="PTHR30050">
    <property type="entry name" value="CHROMOSOMAL REPLICATION INITIATOR PROTEIN DNAA"/>
    <property type="match status" value="1"/>
</dbReference>
<dbReference type="InterPro" id="IPR047661">
    <property type="entry name" value="IstB"/>
</dbReference>
<dbReference type="GO" id="GO:0005524">
    <property type="term" value="F:ATP binding"/>
    <property type="evidence" value="ECO:0007669"/>
    <property type="project" value="UniProtKB-KW"/>
</dbReference>
<dbReference type="Gene3D" id="3.40.50.300">
    <property type="entry name" value="P-loop containing nucleotide triphosphate hydrolases"/>
    <property type="match status" value="1"/>
</dbReference>
<dbReference type="InterPro" id="IPR027417">
    <property type="entry name" value="P-loop_NTPase"/>
</dbReference>
<gene>
    <name evidence="4" type="primary">istB</name>
    <name evidence="4" type="ORF">I6N95_17955</name>
</gene>
<evidence type="ECO:0000313" key="5">
    <source>
        <dbReference type="Proteomes" id="UP000674938"/>
    </source>
</evidence>
<keyword evidence="1" id="KW-0547">Nucleotide-binding</keyword>
<evidence type="ECO:0000313" key="4">
    <source>
        <dbReference type="EMBL" id="MBP1042903.1"/>
    </source>
</evidence>
<dbReference type="AlphaFoldDB" id="A0A940PF96"/>
<feature type="domain" description="IstB-like ATP-binding" evidence="3">
    <location>
        <begin position="9"/>
        <end position="244"/>
    </location>
</feature>
<protein>
    <submittedName>
        <fullName evidence="4">IS21-like element helper ATPase IstB</fullName>
    </submittedName>
</protein>
<dbReference type="PANTHER" id="PTHR30050:SF4">
    <property type="entry name" value="ATP-BINDING PROTEIN RV3427C IN INSERTION SEQUENCE-RELATED"/>
    <property type="match status" value="1"/>
</dbReference>
<evidence type="ECO:0000259" key="3">
    <source>
        <dbReference type="Pfam" id="PF01695"/>
    </source>
</evidence>
<accession>A0A940PF96</accession>
<reference evidence="4" key="1">
    <citation type="submission" date="2020-12" db="EMBL/GenBank/DDBJ databases">
        <title>Vagococcus allomyrinae sp. nov. and Enterococcus lavae sp. nov., isolated from the larvae of Allomyrina dichotoma.</title>
        <authorList>
            <person name="Lee S.D."/>
        </authorList>
    </citation>
    <scope>NUCLEOTIDE SEQUENCE</scope>
    <source>
        <strain evidence="4">BWB3-3</strain>
    </source>
</reference>
<dbReference type="Proteomes" id="UP000674938">
    <property type="component" value="Unassembled WGS sequence"/>
</dbReference>
<evidence type="ECO:0000256" key="1">
    <source>
        <dbReference type="ARBA" id="ARBA00022741"/>
    </source>
</evidence>
<dbReference type="SUPFAM" id="SSF52540">
    <property type="entry name" value="P-loop containing nucleoside triphosphate hydrolases"/>
    <property type="match status" value="1"/>
</dbReference>
<dbReference type="GO" id="GO:0006260">
    <property type="term" value="P:DNA replication"/>
    <property type="evidence" value="ECO:0007669"/>
    <property type="project" value="TreeGrafter"/>
</dbReference>
<dbReference type="NCBIfam" id="NF038214">
    <property type="entry name" value="IS21_help_AAA"/>
    <property type="match status" value="1"/>
</dbReference>
<proteinExistence type="predicted"/>
<evidence type="ECO:0000256" key="2">
    <source>
        <dbReference type="ARBA" id="ARBA00022840"/>
    </source>
</evidence>
<dbReference type="EMBL" id="JAEEGA010000013">
    <property type="protein sequence ID" value="MBP1042903.1"/>
    <property type="molecule type" value="Genomic_DNA"/>
</dbReference>
<dbReference type="PIRSF" id="PIRSF003073">
    <property type="entry name" value="DNAC_TnpB_IstB"/>
    <property type="match status" value="1"/>
</dbReference>
<organism evidence="4 5">
    <name type="scientific">Vagococcus allomyrinae</name>
    <dbReference type="NCBI Taxonomy" id="2794353"/>
    <lineage>
        <taxon>Bacteria</taxon>
        <taxon>Bacillati</taxon>
        <taxon>Bacillota</taxon>
        <taxon>Bacilli</taxon>
        <taxon>Lactobacillales</taxon>
        <taxon>Enterococcaceae</taxon>
        <taxon>Vagococcus</taxon>
    </lineage>
</organism>
<dbReference type="InterPro" id="IPR002611">
    <property type="entry name" value="IstB_ATP-bd"/>
</dbReference>
<dbReference type="Pfam" id="PF01695">
    <property type="entry name" value="IstB_IS21"/>
    <property type="match status" value="1"/>
</dbReference>
<comment type="caution">
    <text evidence="4">The sequence shown here is derived from an EMBL/GenBank/DDBJ whole genome shotgun (WGS) entry which is preliminary data.</text>
</comment>